<evidence type="ECO:0000313" key="2">
    <source>
        <dbReference type="EMBL" id="KAK1768806.1"/>
    </source>
</evidence>
<dbReference type="Proteomes" id="UP001244011">
    <property type="component" value="Unassembled WGS sequence"/>
</dbReference>
<protein>
    <submittedName>
        <fullName evidence="2">Uncharacterized protein</fullName>
    </submittedName>
</protein>
<keyword evidence="3" id="KW-1185">Reference proteome</keyword>
<gene>
    <name evidence="2" type="ORF">QBC33DRAFT_361176</name>
</gene>
<accession>A0AAJ0FHP6</accession>
<proteinExistence type="predicted"/>
<dbReference type="RefSeq" id="XP_060285019.1">
    <property type="nucleotide sequence ID" value="XM_060423921.1"/>
</dbReference>
<name>A0AAJ0FHP6_9PEZI</name>
<comment type="caution">
    <text evidence="2">The sequence shown here is derived from an EMBL/GenBank/DDBJ whole genome shotgun (WGS) entry which is preliminary data.</text>
</comment>
<dbReference type="EMBL" id="MU839004">
    <property type="protein sequence ID" value="KAK1768806.1"/>
    <property type="molecule type" value="Genomic_DNA"/>
</dbReference>
<reference evidence="2" key="1">
    <citation type="submission" date="2023-06" db="EMBL/GenBank/DDBJ databases">
        <title>Genome-scale phylogeny and comparative genomics of the fungal order Sordariales.</title>
        <authorList>
            <consortium name="Lawrence Berkeley National Laboratory"/>
            <person name="Hensen N."/>
            <person name="Bonometti L."/>
            <person name="Westerberg I."/>
            <person name="Brannstrom I.O."/>
            <person name="Guillou S."/>
            <person name="Cros-Aarteil S."/>
            <person name="Calhoun S."/>
            <person name="Haridas S."/>
            <person name="Kuo A."/>
            <person name="Mondo S."/>
            <person name="Pangilinan J."/>
            <person name="Riley R."/>
            <person name="Labutti K."/>
            <person name="Andreopoulos B."/>
            <person name="Lipzen A."/>
            <person name="Chen C."/>
            <person name="Yanf M."/>
            <person name="Daum C."/>
            <person name="Ng V."/>
            <person name="Clum A."/>
            <person name="Steindorff A."/>
            <person name="Ohm R."/>
            <person name="Martin F."/>
            <person name="Silar P."/>
            <person name="Natvig D."/>
            <person name="Lalanne C."/>
            <person name="Gautier V."/>
            <person name="Ament-Velasquez S.L."/>
            <person name="Kruys A."/>
            <person name="Hutchinson M.I."/>
            <person name="Powell A.J."/>
            <person name="Barry K."/>
            <person name="Miller A.N."/>
            <person name="Grigoriev I.V."/>
            <person name="Debuchy R."/>
            <person name="Gladieux P."/>
            <person name="Thoren M.H."/>
            <person name="Johannesson H."/>
        </authorList>
    </citation>
    <scope>NUCLEOTIDE SEQUENCE</scope>
    <source>
        <strain evidence="2">8032-3</strain>
    </source>
</reference>
<dbReference type="AlphaFoldDB" id="A0AAJ0FHP6"/>
<sequence length="239" mass="26191">MRFDSDHGQPQSAKMRNGPTAGLEESQSEHLVTFTLGSRTTRIDSSRGRLPTATAGGRQLGGHRFGKLCSVLYTDRAIAIDQCHWLGLGADAGIPLDGWVLSLTQLGGCIFCKSSHAIRTYLSSRLHVSSRRYYSYTIRTSKAICAGFLIMPISCTGRSCWGPHLPPDCPSQLDGMRDNAIILLGQSRPTARFCWLCAFSRSTTLRRGCDGDLPLFGFLPSSQNACLPKKLQRSRAVDH</sequence>
<evidence type="ECO:0000256" key="1">
    <source>
        <dbReference type="SAM" id="MobiDB-lite"/>
    </source>
</evidence>
<evidence type="ECO:0000313" key="3">
    <source>
        <dbReference type="Proteomes" id="UP001244011"/>
    </source>
</evidence>
<feature type="region of interest" description="Disordered" evidence="1">
    <location>
        <begin position="1"/>
        <end position="27"/>
    </location>
</feature>
<organism evidence="2 3">
    <name type="scientific">Phialemonium atrogriseum</name>
    <dbReference type="NCBI Taxonomy" id="1093897"/>
    <lineage>
        <taxon>Eukaryota</taxon>
        <taxon>Fungi</taxon>
        <taxon>Dikarya</taxon>
        <taxon>Ascomycota</taxon>
        <taxon>Pezizomycotina</taxon>
        <taxon>Sordariomycetes</taxon>
        <taxon>Sordariomycetidae</taxon>
        <taxon>Cephalothecales</taxon>
        <taxon>Cephalothecaceae</taxon>
        <taxon>Phialemonium</taxon>
    </lineage>
</organism>
<dbReference type="GeneID" id="85307108"/>